<gene>
    <name evidence="3" type="primary">dnaI</name>
    <name evidence="3" type="ORF">H9564_08030</name>
</gene>
<dbReference type="RefSeq" id="WP_191684968.1">
    <property type="nucleotide sequence ID" value="NZ_JACSQW010000025.1"/>
</dbReference>
<organism evidence="3 4">
    <name type="scientific">Limosilactobacillus avistercoris</name>
    <dbReference type="NCBI Taxonomy" id="2762243"/>
    <lineage>
        <taxon>Bacteria</taxon>
        <taxon>Bacillati</taxon>
        <taxon>Bacillota</taxon>
        <taxon>Bacilli</taxon>
        <taxon>Lactobacillales</taxon>
        <taxon>Lactobacillaceae</taxon>
        <taxon>Limosilactobacillus</taxon>
    </lineage>
</organism>
<dbReference type="InterPro" id="IPR009928">
    <property type="entry name" value="DnaI_N"/>
</dbReference>
<feature type="domain" description="IstB-like ATP-binding" evidence="1">
    <location>
        <begin position="99"/>
        <end position="311"/>
    </location>
</feature>
<dbReference type="Pfam" id="PF07319">
    <property type="entry name" value="DnaI_N"/>
    <property type="match status" value="1"/>
</dbReference>
<dbReference type="PANTHER" id="PTHR30050">
    <property type="entry name" value="CHROMOSOMAL REPLICATION INITIATOR PROTEIN DNAA"/>
    <property type="match status" value="1"/>
</dbReference>
<keyword evidence="4" id="KW-1185">Reference proteome</keyword>
<name>A0ABR8PEB9_9LACO</name>
<dbReference type="InterPro" id="IPR027417">
    <property type="entry name" value="P-loop_NTPase"/>
</dbReference>
<evidence type="ECO:0000313" key="3">
    <source>
        <dbReference type="EMBL" id="MBD7895630.1"/>
    </source>
</evidence>
<evidence type="ECO:0000259" key="1">
    <source>
        <dbReference type="Pfam" id="PF01695"/>
    </source>
</evidence>
<dbReference type="Proteomes" id="UP000616837">
    <property type="component" value="Unassembled WGS sequence"/>
</dbReference>
<reference evidence="3 4" key="1">
    <citation type="submission" date="2020-08" db="EMBL/GenBank/DDBJ databases">
        <title>A Genomic Blueprint of the Chicken Gut Microbiome.</title>
        <authorList>
            <person name="Gilroy R."/>
            <person name="Ravi A."/>
            <person name="Getino M."/>
            <person name="Pursley I."/>
            <person name="Horton D.L."/>
            <person name="Alikhan N.-F."/>
            <person name="Baker D."/>
            <person name="Gharbi K."/>
            <person name="Hall N."/>
            <person name="Watson M."/>
            <person name="Adriaenssens E.M."/>
            <person name="Foster-Nyarko E."/>
            <person name="Jarju S."/>
            <person name="Secka A."/>
            <person name="Antonio M."/>
            <person name="Oren A."/>
            <person name="Chaudhuri R."/>
            <person name="La Ragione R.M."/>
            <person name="Hildebrand F."/>
            <person name="Pallen M.J."/>
        </authorList>
    </citation>
    <scope>NUCLEOTIDE SEQUENCE [LARGE SCALE GENOMIC DNA]</scope>
    <source>
        <strain evidence="3 4">Sa3CUN2</strain>
    </source>
</reference>
<proteinExistence type="predicted"/>
<dbReference type="Gene3D" id="3.40.50.300">
    <property type="entry name" value="P-loop containing nucleotide triphosphate hydrolases"/>
    <property type="match status" value="1"/>
</dbReference>
<sequence length="316" mass="35702">MKSLSKTMSEIMKQQNFEPAYKQMMSQVLKDPEVAAFLKKNAQRLSPQAIDRGEAKLYEYYHEKQLISKGTATVAPGYSPQLVVNAGQIDVTYVPTKKLIEQQHQAHIKRLVSSINMPKFIRNASFDHFYIDDAHQTETRNAALNAALDFVEQYSASDFRPGLYLYGRFGVGKTYLLGAIANELARQKGVATTMMHFPSFVVEMRNSIKNNNLGQKLDAVKKAPVLVLDDIGADAMTTWARDDILGVILEYRMQEELPTFFSSNFSMAELQDHLAVNVKGDSEPVKASRIMERIKFLSRQYEMAGANLREKGEKSE</sequence>
<dbReference type="InterPro" id="IPR002611">
    <property type="entry name" value="IstB_ATP-bd"/>
</dbReference>
<feature type="domain" description="Primosomal DnaI N-terminal" evidence="2">
    <location>
        <begin position="1"/>
        <end position="93"/>
    </location>
</feature>
<protein>
    <submittedName>
        <fullName evidence="3">Primosomal protein DnaI</fullName>
    </submittedName>
</protein>
<evidence type="ECO:0000313" key="4">
    <source>
        <dbReference type="Proteomes" id="UP000616837"/>
    </source>
</evidence>
<comment type="caution">
    <text evidence="3">The sequence shown here is derived from an EMBL/GenBank/DDBJ whole genome shotgun (WGS) entry which is preliminary data.</text>
</comment>
<dbReference type="Pfam" id="PF01695">
    <property type="entry name" value="IstB_IS21"/>
    <property type="match status" value="1"/>
</dbReference>
<dbReference type="PANTHER" id="PTHR30050:SF8">
    <property type="entry name" value="PRIMOSOMAL PROTEIN DNAI"/>
    <property type="match status" value="1"/>
</dbReference>
<dbReference type="SUPFAM" id="SSF52540">
    <property type="entry name" value="P-loop containing nucleoside triphosphate hydrolases"/>
    <property type="match status" value="1"/>
</dbReference>
<dbReference type="EMBL" id="JACSQW010000025">
    <property type="protein sequence ID" value="MBD7895630.1"/>
    <property type="molecule type" value="Genomic_DNA"/>
</dbReference>
<evidence type="ECO:0000259" key="2">
    <source>
        <dbReference type="Pfam" id="PF07319"/>
    </source>
</evidence>
<dbReference type="CDD" id="cd00009">
    <property type="entry name" value="AAA"/>
    <property type="match status" value="1"/>
</dbReference>
<dbReference type="NCBIfam" id="NF006505">
    <property type="entry name" value="PRK08939.1"/>
    <property type="match status" value="1"/>
</dbReference>
<accession>A0ABR8PEB9</accession>